<gene>
    <name evidence="1" type="ORF">NIES267_30930</name>
</gene>
<dbReference type="InterPro" id="IPR013424">
    <property type="entry name" value="Ice-binding_C"/>
</dbReference>
<evidence type="ECO:0008006" key="3">
    <source>
        <dbReference type="Google" id="ProtNLM"/>
    </source>
</evidence>
<sequence length="285" mass="30773">MDTRKHTNTPIQNTFKKSVFLERLTMKNIKKLVKTLAAVSTIGLGFATVSVGQAQAVSLVPNQEGEIQLTNTDLQCLDPAQCIDTTSLDYGYSVTSLEFDPAFGESRLFADDRETENTYGFGVNSIILEDEDAGTNPNPGDIWFRPVAFAADGSAVEEAHLEVGRFRFDFEGKTANEVRLDFFDVEDAGFSGILEVNGQQLSGQDLLDNLISAGPDSNIQTLVLRNVNDFVVQLGNPNSDQFSTTGDGVSLAVSVPESENVIGLSALAVAGVITLKRRKKASKKA</sequence>
<protein>
    <recommendedName>
        <fullName evidence="3">PEP-CTERM protein-sorting domain-containing protein</fullName>
    </recommendedName>
</protein>
<evidence type="ECO:0000313" key="1">
    <source>
        <dbReference type="EMBL" id="BAY83604.1"/>
    </source>
</evidence>
<reference evidence="1 2" key="1">
    <citation type="submission" date="2017-06" db="EMBL/GenBank/DDBJ databases">
        <title>Genome sequencing of cyanobaciteial culture collection at National Institute for Environmental Studies (NIES).</title>
        <authorList>
            <person name="Hirose Y."/>
            <person name="Shimura Y."/>
            <person name="Fujisawa T."/>
            <person name="Nakamura Y."/>
            <person name="Kawachi M."/>
        </authorList>
    </citation>
    <scope>NUCLEOTIDE SEQUENCE [LARGE SCALE GENOMIC DNA]</scope>
    <source>
        <strain evidence="1 2">NIES-267</strain>
    </source>
</reference>
<dbReference type="NCBIfam" id="NF038121">
    <property type="entry name" value="PEP_CTERM_LEVG"/>
    <property type="match status" value="1"/>
</dbReference>
<proteinExistence type="predicted"/>
<evidence type="ECO:0000313" key="2">
    <source>
        <dbReference type="Proteomes" id="UP000218418"/>
    </source>
</evidence>
<keyword evidence="2" id="KW-1185">Reference proteome</keyword>
<dbReference type="NCBIfam" id="TIGR02595">
    <property type="entry name" value="PEP_CTERM"/>
    <property type="match status" value="1"/>
</dbReference>
<name>A0A1Z4LR01_9CYAN</name>
<organism evidence="1 2">
    <name type="scientific">Calothrix parasitica NIES-267</name>
    <dbReference type="NCBI Taxonomy" id="1973488"/>
    <lineage>
        <taxon>Bacteria</taxon>
        <taxon>Bacillati</taxon>
        <taxon>Cyanobacteriota</taxon>
        <taxon>Cyanophyceae</taxon>
        <taxon>Nostocales</taxon>
        <taxon>Calotrichaceae</taxon>
        <taxon>Calothrix</taxon>
    </lineage>
</organism>
<dbReference type="Proteomes" id="UP000218418">
    <property type="component" value="Chromosome"/>
</dbReference>
<dbReference type="AlphaFoldDB" id="A0A1Z4LR01"/>
<dbReference type="EMBL" id="AP018227">
    <property type="protein sequence ID" value="BAY83604.1"/>
    <property type="molecule type" value="Genomic_DNA"/>
</dbReference>
<accession>A0A1Z4LR01</accession>